<dbReference type="EMBL" id="SJJY01000002">
    <property type="protein sequence ID" value="TCC25332.1"/>
    <property type="molecule type" value="Genomic_DNA"/>
</dbReference>
<sequence>MSALYRAVLKCYPRWWRDQHGEEALGLLLDSAEARGRADFRDLLNLAAHAARLRLTQAGPPTLVQGIRNRVSVIAVALLAAISSTFLVFGEWAPWDPQSSMEGSPIGNVTTGSIPYLAGLLAALAMILGRAVSARWLAAFSALSALAIMAPPIEQLAHSFGFTRPPGGVLAFVVMVAALAATGEPVPPRSSSRGLFALLTAGPTIAAILVLASSLGPEPWFFYRLPDQVSLRIALGILLGTGLIVLAAVLLIAGHRTWGTALAVNSAPWLLLFALDPTVRGVGAAPISGPSLLALVVAAALLTGLLVIRRQASKPTDTPSQSIAPK</sequence>
<protein>
    <submittedName>
        <fullName evidence="2">Uncharacterized protein</fullName>
    </submittedName>
</protein>
<organism evidence="2 3">
    <name type="scientific">Kribbella speibonae</name>
    <dbReference type="NCBI Taxonomy" id="1572660"/>
    <lineage>
        <taxon>Bacteria</taxon>
        <taxon>Bacillati</taxon>
        <taxon>Actinomycetota</taxon>
        <taxon>Actinomycetes</taxon>
        <taxon>Propionibacteriales</taxon>
        <taxon>Kribbellaceae</taxon>
        <taxon>Kribbella</taxon>
    </lineage>
</organism>
<comment type="caution">
    <text evidence="2">The sequence shown here is derived from an EMBL/GenBank/DDBJ whole genome shotgun (WGS) entry which is preliminary data.</text>
</comment>
<evidence type="ECO:0000313" key="3">
    <source>
        <dbReference type="Proteomes" id="UP000292385"/>
    </source>
</evidence>
<feature type="transmembrane region" description="Helical" evidence="1">
    <location>
        <begin position="136"/>
        <end position="153"/>
    </location>
</feature>
<proteinExistence type="predicted"/>
<evidence type="ECO:0000313" key="2">
    <source>
        <dbReference type="EMBL" id="TCC25332.1"/>
    </source>
</evidence>
<evidence type="ECO:0000256" key="1">
    <source>
        <dbReference type="SAM" id="Phobius"/>
    </source>
</evidence>
<dbReference type="RefSeq" id="WP_131461793.1">
    <property type="nucleotide sequence ID" value="NZ_SJJY01000002.1"/>
</dbReference>
<reference evidence="2 3" key="1">
    <citation type="submission" date="2019-02" db="EMBL/GenBank/DDBJ databases">
        <title>Kribbella capetownensis sp. nov. and Kribbella speibonae sp. nov., isolated from soil.</title>
        <authorList>
            <person name="Curtis S.M."/>
            <person name="Norton I."/>
            <person name="Everest G.J."/>
            <person name="Meyers P.R."/>
        </authorList>
    </citation>
    <scope>NUCLEOTIDE SEQUENCE [LARGE SCALE GENOMIC DNA]</scope>
    <source>
        <strain evidence="2 3">SK5</strain>
    </source>
</reference>
<feature type="transmembrane region" description="Helical" evidence="1">
    <location>
        <begin position="233"/>
        <end position="253"/>
    </location>
</feature>
<feature type="transmembrane region" description="Helical" evidence="1">
    <location>
        <begin position="287"/>
        <end position="308"/>
    </location>
</feature>
<keyword evidence="3" id="KW-1185">Reference proteome</keyword>
<dbReference type="Proteomes" id="UP000292385">
    <property type="component" value="Unassembled WGS sequence"/>
</dbReference>
<name>A0ABY2AA44_9ACTN</name>
<feature type="transmembrane region" description="Helical" evidence="1">
    <location>
        <begin position="165"/>
        <end position="183"/>
    </location>
</feature>
<feature type="transmembrane region" description="Helical" evidence="1">
    <location>
        <begin position="195"/>
        <end position="213"/>
    </location>
</feature>
<feature type="transmembrane region" description="Helical" evidence="1">
    <location>
        <begin position="258"/>
        <end position="275"/>
    </location>
</feature>
<accession>A0ABY2AA44</accession>
<feature type="transmembrane region" description="Helical" evidence="1">
    <location>
        <begin position="71"/>
        <end position="89"/>
    </location>
</feature>
<keyword evidence="1" id="KW-1133">Transmembrane helix</keyword>
<feature type="transmembrane region" description="Helical" evidence="1">
    <location>
        <begin position="109"/>
        <end position="129"/>
    </location>
</feature>
<keyword evidence="1" id="KW-0812">Transmembrane</keyword>
<keyword evidence="1" id="KW-0472">Membrane</keyword>
<gene>
    <name evidence="2" type="ORF">E0H58_14335</name>
</gene>